<protein>
    <submittedName>
        <fullName evidence="2">Uncharacterized protein</fullName>
    </submittedName>
</protein>
<feature type="compositionally biased region" description="Basic and acidic residues" evidence="1">
    <location>
        <begin position="13"/>
        <end position="29"/>
    </location>
</feature>
<comment type="caution">
    <text evidence="2">The sequence shown here is derived from an EMBL/GenBank/DDBJ whole genome shotgun (WGS) entry which is preliminary data.</text>
</comment>
<gene>
    <name evidence="2" type="ORF">TWF703_005452</name>
</gene>
<dbReference type="EMBL" id="WIQZ01000029">
    <property type="protein sequence ID" value="KAF3136343.1"/>
    <property type="molecule type" value="Genomic_DNA"/>
</dbReference>
<dbReference type="AlphaFoldDB" id="A0A7C8NTM6"/>
<evidence type="ECO:0000256" key="1">
    <source>
        <dbReference type="SAM" id="MobiDB-lite"/>
    </source>
</evidence>
<feature type="region of interest" description="Disordered" evidence="1">
    <location>
        <begin position="1"/>
        <end position="41"/>
    </location>
</feature>
<sequence>MAIKNSSQEDDMRESGKAEKEAKDDEGFKFHKSSPNMGNPITNCPFIAKIFMRGWLTEDEARESSNRSGIKKARITFHMFKVESNKDATERKRECRE</sequence>
<organism evidence="2 3">
    <name type="scientific">Orbilia oligospora</name>
    <name type="common">Nematode-trapping fungus</name>
    <name type="synonym">Arthrobotrys oligospora</name>
    <dbReference type="NCBI Taxonomy" id="2813651"/>
    <lineage>
        <taxon>Eukaryota</taxon>
        <taxon>Fungi</taxon>
        <taxon>Dikarya</taxon>
        <taxon>Ascomycota</taxon>
        <taxon>Pezizomycotina</taxon>
        <taxon>Orbiliomycetes</taxon>
        <taxon>Orbiliales</taxon>
        <taxon>Orbiliaceae</taxon>
        <taxon>Orbilia</taxon>
    </lineage>
</organism>
<reference evidence="2 3" key="1">
    <citation type="submission" date="2019-06" db="EMBL/GenBank/DDBJ databases">
        <authorList>
            <person name="Palmer J.M."/>
        </authorList>
    </citation>
    <scope>NUCLEOTIDE SEQUENCE [LARGE SCALE GENOMIC DNA]</scope>
    <source>
        <strain evidence="2 3">TWF703</strain>
    </source>
</reference>
<dbReference type="Proteomes" id="UP000480548">
    <property type="component" value="Unassembled WGS sequence"/>
</dbReference>
<accession>A0A7C8NTM6</accession>
<evidence type="ECO:0000313" key="3">
    <source>
        <dbReference type="Proteomes" id="UP000480548"/>
    </source>
</evidence>
<proteinExistence type="predicted"/>
<name>A0A7C8NTM6_ORBOL</name>
<evidence type="ECO:0000313" key="2">
    <source>
        <dbReference type="EMBL" id="KAF3136343.1"/>
    </source>
</evidence>